<name>A0ABS7QC39_9ACTN</name>
<feature type="region of interest" description="Disordered" evidence="7">
    <location>
        <begin position="218"/>
        <end position="239"/>
    </location>
</feature>
<keyword evidence="6 8" id="KW-0472">Membrane</keyword>
<dbReference type="RefSeq" id="WP_222964618.1">
    <property type="nucleotide sequence ID" value="NZ_JAINZZ010000026.1"/>
</dbReference>
<gene>
    <name evidence="9" type="ORF">K7862_20570</name>
</gene>
<sequence>MTTPPTVQAGPPAAPARRRLLHPDPVVRRLSWMVLVNTIGSGLFMTVSTLYFTRIVGLSVGRVGVGLTAAGLCGVAASIPAGRAADRWGSRRALVVLNVVEAAGMASYVLVHSFAVFMVVVCAETAVDRGAAAVRNALYADALPKETRVRGRAYLRAVTNVGIGAGAALAAVALQADSRGAYVTVILANAVSFLAVAAILPGIPLAAGRRGERPAPEAVTEEVSGGGTADECVGTDGSGRSAEAARRSALRDVPYLAVTLLNALLTLQFAVLNVGIPLWVVRETDAPRAVVAATLLLNTVLVVAFQVRATRATRDLRSAARACRAAGLMLAGSCLVIALTHGLPGAAAAAVLLAAVALETVGEVFSQAGGWLLSYDLADRGATGAYQGVFNAGASAGMMAGPAVVTATAIGHGPLGWAVPAALFALSGAAMVPAVRWAERRR</sequence>
<reference evidence="9 10" key="1">
    <citation type="submission" date="2021-08" db="EMBL/GenBank/DDBJ databases">
        <title>WGS of actinomycetes from Thailand.</title>
        <authorList>
            <person name="Thawai C."/>
        </authorList>
    </citation>
    <scope>NUCLEOTIDE SEQUENCE [LARGE SCALE GENOMIC DNA]</scope>
    <source>
        <strain evidence="9 10">PLK6-54</strain>
    </source>
</reference>
<protein>
    <submittedName>
        <fullName evidence="9">MFS transporter</fullName>
    </submittedName>
</protein>
<dbReference type="InterPro" id="IPR036259">
    <property type="entry name" value="MFS_trans_sf"/>
</dbReference>
<evidence type="ECO:0000256" key="6">
    <source>
        <dbReference type="ARBA" id="ARBA00023136"/>
    </source>
</evidence>
<feature type="transmembrane region" description="Helical" evidence="8">
    <location>
        <begin position="328"/>
        <end position="358"/>
    </location>
</feature>
<dbReference type="PANTHER" id="PTHR23517">
    <property type="entry name" value="RESISTANCE PROTEIN MDTM, PUTATIVE-RELATED-RELATED"/>
    <property type="match status" value="1"/>
</dbReference>
<feature type="transmembrane region" description="Helical" evidence="8">
    <location>
        <begin position="153"/>
        <end position="174"/>
    </location>
</feature>
<keyword evidence="10" id="KW-1185">Reference proteome</keyword>
<evidence type="ECO:0000313" key="10">
    <source>
        <dbReference type="Proteomes" id="UP000778578"/>
    </source>
</evidence>
<dbReference type="Proteomes" id="UP000778578">
    <property type="component" value="Unassembled WGS sequence"/>
</dbReference>
<keyword evidence="3" id="KW-1003">Cell membrane</keyword>
<evidence type="ECO:0000256" key="4">
    <source>
        <dbReference type="ARBA" id="ARBA00022692"/>
    </source>
</evidence>
<dbReference type="SUPFAM" id="SSF103473">
    <property type="entry name" value="MFS general substrate transporter"/>
    <property type="match status" value="1"/>
</dbReference>
<evidence type="ECO:0000256" key="8">
    <source>
        <dbReference type="SAM" id="Phobius"/>
    </source>
</evidence>
<evidence type="ECO:0000313" key="9">
    <source>
        <dbReference type="EMBL" id="MBY8880005.1"/>
    </source>
</evidence>
<evidence type="ECO:0000256" key="2">
    <source>
        <dbReference type="ARBA" id="ARBA00022448"/>
    </source>
</evidence>
<dbReference type="Pfam" id="PF07690">
    <property type="entry name" value="MFS_1"/>
    <property type="match status" value="1"/>
</dbReference>
<feature type="transmembrane region" description="Helical" evidence="8">
    <location>
        <begin position="286"/>
        <end position="307"/>
    </location>
</feature>
<feature type="transmembrane region" description="Helical" evidence="8">
    <location>
        <begin position="417"/>
        <end position="438"/>
    </location>
</feature>
<dbReference type="Gene3D" id="1.20.1250.20">
    <property type="entry name" value="MFS general substrate transporter like domains"/>
    <property type="match status" value="1"/>
</dbReference>
<dbReference type="EMBL" id="JAINZZ010000026">
    <property type="protein sequence ID" value="MBY8880005.1"/>
    <property type="molecule type" value="Genomic_DNA"/>
</dbReference>
<dbReference type="InterPro" id="IPR050171">
    <property type="entry name" value="MFS_Transporters"/>
</dbReference>
<feature type="transmembrane region" description="Helical" evidence="8">
    <location>
        <begin position="64"/>
        <end position="85"/>
    </location>
</feature>
<accession>A0ABS7QC39</accession>
<feature type="transmembrane region" description="Helical" evidence="8">
    <location>
        <begin position="30"/>
        <end position="52"/>
    </location>
</feature>
<evidence type="ECO:0000256" key="5">
    <source>
        <dbReference type="ARBA" id="ARBA00022989"/>
    </source>
</evidence>
<organism evidence="9 10">
    <name type="scientific">Actinacidiphila acidipaludis</name>
    <dbReference type="NCBI Taxonomy" id="2873382"/>
    <lineage>
        <taxon>Bacteria</taxon>
        <taxon>Bacillati</taxon>
        <taxon>Actinomycetota</taxon>
        <taxon>Actinomycetes</taxon>
        <taxon>Kitasatosporales</taxon>
        <taxon>Streptomycetaceae</taxon>
        <taxon>Actinacidiphila</taxon>
    </lineage>
</organism>
<keyword evidence="2" id="KW-0813">Transport</keyword>
<feature type="transmembrane region" description="Helical" evidence="8">
    <location>
        <begin position="105"/>
        <end position="127"/>
    </location>
</feature>
<comment type="subcellular location">
    <subcellularLocation>
        <location evidence="1">Cell membrane</location>
        <topology evidence="1">Multi-pass membrane protein</topology>
    </subcellularLocation>
</comment>
<evidence type="ECO:0000256" key="1">
    <source>
        <dbReference type="ARBA" id="ARBA00004651"/>
    </source>
</evidence>
<comment type="caution">
    <text evidence="9">The sequence shown here is derived from an EMBL/GenBank/DDBJ whole genome shotgun (WGS) entry which is preliminary data.</text>
</comment>
<proteinExistence type="predicted"/>
<keyword evidence="5 8" id="KW-1133">Transmembrane helix</keyword>
<dbReference type="PANTHER" id="PTHR23517:SF2">
    <property type="entry name" value="MULTIDRUG RESISTANCE PROTEIN MDTH"/>
    <property type="match status" value="1"/>
</dbReference>
<evidence type="ECO:0000256" key="7">
    <source>
        <dbReference type="SAM" id="MobiDB-lite"/>
    </source>
</evidence>
<feature type="transmembrane region" description="Helical" evidence="8">
    <location>
        <begin position="180"/>
        <end position="203"/>
    </location>
</feature>
<keyword evidence="4 8" id="KW-0812">Transmembrane</keyword>
<dbReference type="InterPro" id="IPR011701">
    <property type="entry name" value="MFS"/>
</dbReference>
<evidence type="ECO:0000256" key="3">
    <source>
        <dbReference type="ARBA" id="ARBA00022475"/>
    </source>
</evidence>
<feature type="transmembrane region" description="Helical" evidence="8">
    <location>
        <begin position="255"/>
        <end position="280"/>
    </location>
</feature>